<feature type="transmembrane region" description="Helical" evidence="2">
    <location>
        <begin position="211"/>
        <end position="229"/>
    </location>
</feature>
<evidence type="ECO:0000256" key="2">
    <source>
        <dbReference type="SAM" id="Phobius"/>
    </source>
</evidence>
<protein>
    <submittedName>
        <fullName evidence="3">Uncharacterized protein</fullName>
    </submittedName>
</protein>
<keyword evidence="2" id="KW-0812">Transmembrane</keyword>
<reference evidence="3" key="1">
    <citation type="submission" date="2020-10" db="EMBL/GenBank/DDBJ databases">
        <authorList>
            <person name="Gilroy R."/>
        </authorList>
    </citation>
    <scope>NUCLEOTIDE SEQUENCE</scope>
    <source>
        <strain evidence="3">10406</strain>
    </source>
</reference>
<comment type="caution">
    <text evidence="3">The sequence shown here is derived from an EMBL/GenBank/DDBJ whole genome shotgun (WGS) entry which is preliminary data.</text>
</comment>
<accession>A0A9D1SWA3</accession>
<reference evidence="3" key="2">
    <citation type="journal article" date="2021" name="PeerJ">
        <title>Extensive microbial diversity within the chicken gut microbiome revealed by metagenomics and culture.</title>
        <authorList>
            <person name="Gilroy R."/>
            <person name="Ravi A."/>
            <person name="Getino M."/>
            <person name="Pursley I."/>
            <person name="Horton D.L."/>
            <person name="Alikhan N.F."/>
            <person name="Baker D."/>
            <person name="Gharbi K."/>
            <person name="Hall N."/>
            <person name="Watson M."/>
            <person name="Adriaenssens E.M."/>
            <person name="Foster-Nyarko E."/>
            <person name="Jarju S."/>
            <person name="Secka A."/>
            <person name="Antonio M."/>
            <person name="Oren A."/>
            <person name="Chaudhuri R.R."/>
            <person name="La Ragione R."/>
            <person name="Hildebrand F."/>
            <person name="Pallen M.J."/>
        </authorList>
    </citation>
    <scope>NUCLEOTIDE SEQUENCE</scope>
    <source>
        <strain evidence="3">10406</strain>
    </source>
</reference>
<feature type="transmembrane region" description="Helical" evidence="2">
    <location>
        <begin position="158"/>
        <end position="179"/>
    </location>
</feature>
<dbReference type="EMBL" id="DVOE01000052">
    <property type="protein sequence ID" value="HIU98898.1"/>
    <property type="molecule type" value="Genomic_DNA"/>
</dbReference>
<proteinExistence type="predicted"/>
<gene>
    <name evidence="3" type="ORF">IAC73_03540</name>
</gene>
<name>A0A9D1SWA3_9FIRM</name>
<feature type="transmembrane region" description="Helical" evidence="2">
    <location>
        <begin position="21"/>
        <end position="43"/>
    </location>
</feature>
<dbReference type="AlphaFoldDB" id="A0A9D1SWA3"/>
<feature type="transmembrane region" description="Helical" evidence="2">
    <location>
        <begin position="49"/>
        <end position="70"/>
    </location>
</feature>
<feature type="compositionally biased region" description="Acidic residues" evidence="1">
    <location>
        <begin position="290"/>
        <end position="317"/>
    </location>
</feature>
<feature type="transmembrane region" description="Helical" evidence="2">
    <location>
        <begin position="186"/>
        <end position="205"/>
    </location>
</feature>
<sequence length="323" mass="34750">MNKPKKELTLAERNARLHWIGRLWLGFCILYICTIPVWMGISWGEQPDWSVFATSAVISPFILMALSGIAEPIIYAPMVGINGMYLSFVTGNLSNLKIPCVVKAQEIVGTKQGTEENELVATIAVATSTLVTTLIIGVMVLCLAFANLREVIEQQPYLAPAFATVVYALFGSLGGKYIVKNPKLAAFPLIICVVLAVVIGILNPSGSLGSTYLFVGIGVTLVFAIGQLLRERRKLRERDEATRLAAIAAGMSYEKAAAIEDKIELLDAADNGDEKARELLAAMETAAAEESAEEGAEGAEDDAAKEETPGDEDETPLPDEKSE</sequence>
<evidence type="ECO:0000313" key="3">
    <source>
        <dbReference type="EMBL" id="HIU98898.1"/>
    </source>
</evidence>
<evidence type="ECO:0000313" key="4">
    <source>
        <dbReference type="Proteomes" id="UP000886857"/>
    </source>
</evidence>
<keyword evidence="2" id="KW-0472">Membrane</keyword>
<organism evidence="3 4">
    <name type="scientific">Candidatus Limadaptatus stercoripullorum</name>
    <dbReference type="NCBI Taxonomy" id="2840846"/>
    <lineage>
        <taxon>Bacteria</taxon>
        <taxon>Bacillati</taxon>
        <taxon>Bacillota</taxon>
        <taxon>Clostridia</taxon>
        <taxon>Eubacteriales</taxon>
        <taxon>Candidatus Limadaptatus</taxon>
    </lineage>
</organism>
<dbReference type="Proteomes" id="UP000886857">
    <property type="component" value="Unassembled WGS sequence"/>
</dbReference>
<evidence type="ECO:0000256" key="1">
    <source>
        <dbReference type="SAM" id="MobiDB-lite"/>
    </source>
</evidence>
<feature type="transmembrane region" description="Helical" evidence="2">
    <location>
        <begin position="119"/>
        <end position="146"/>
    </location>
</feature>
<keyword evidence="2" id="KW-1133">Transmembrane helix</keyword>
<feature type="region of interest" description="Disordered" evidence="1">
    <location>
        <begin position="281"/>
        <end position="323"/>
    </location>
</feature>